<reference evidence="2 3" key="1">
    <citation type="submission" date="2022-06" db="EMBL/GenBank/DDBJ databases">
        <title>Mesorhizobium sp. strain RP14 Genome sequencing and assembly.</title>
        <authorList>
            <person name="Kim I."/>
        </authorList>
    </citation>
    <scope>NUCLEOTIDE SEQUENCE [LARGE SCALE GENOMIC DNA]</scope>
    <source>
        <strain evidence="3">RP14(2022)</strain>
    </source>
</reference>
<evidence type="ECO:0000256" key="1">
    <source>
        <dbReference type="SAM" id="Phobius"/>
    </source>
</evidence>
<evidence type="ECO:0000313" key="2">
    <source>
        <dbReference type="EMBL" id="MCO6049398.1"/>
    </source>
</evidence>
<evidence type="ECO:0000313" key="3">
    <source>
        <dbReference type="Proteomes" id="UP001205906"/>
    </source>
</evidence>
<feature type="transmembrane region" description="Helical" evidence="1">
    <location>
        <begin position="35"/>
        <end position="55"/>
    </location>
</feature>
<accession>A0ABT1C3I8</accession>
<feature type="transmembrane region" description="Helical" evidence="1">
    <location>
        <begin position="12"/>
        <end position="29"/>
    </location>
</feature>
<name>A0ABT1C3I8_9HYPH</name>
<keyword evidence="3" id="KW-1185">Reference proteome</keyword>
<proteinExistence type="predicted"/>
<protein>
    <submittedName>
        <fullName evidence="2">DUF3329 domain-containing protein</fullName>
    </submittedName>
</protein>
<sequence>MSNGAEHPFLRPLWRRAALVAFCAFWSAFEFATGSSGWGMMVGFMAVYGAWNYLIDYRVPPAEIEQSASDKAG</sequence>
<keyword evidence="1" id="KW-0472">Membrane</keyword>
<keyword evidence="1" id="KW-1133">Transmembrane helix</keyword>
<dbReference type="Proteomes" id="UP001205906">
    <property type="component" value="Unassembled WGS sequence"/>
</dbReference>
<keyword evidence="1" id="KW-0812">Transmembrane</keyword>
<organism evidence="2 3">
    <name type="scientific">Mesorhizobium liriopis</name>
    <dbReference type="NCBI Taxonomy" id="2953882"/>
    <lineage>
        <taxon>Bacteria</taxon>
        <taxon>Pseudomonadati</taxon>
        <taxon>Pseudomonadota</taxon>
        <taxon>Alphaproteobacteria</taxon>
        <taxon>Hyphomicrobiales</taxon>
        <taxon>Phyllobacteriaceae</taxon>
        <taxon>Mesorhizobium</taxon>
    </lineage>
</organism>
<comment type="caution">
    <text evidence="2">The sequence shown here is derived from an EMBL/GenBank/DDBJ whole genome shotgun (WGS) entry which is preliminary data.</text>
</comment>
<gene>
    <name evidence="2" type="ORF">NGM99_06295</name>
</gene>
<dbReference type="RefSeq" id="WP_252817196.1">
    <property type="nucleotide sequence ID" value="NZ_JAMXQS010000003.1"/>
</dbReference>
<dbReference type="EMBL" id="JAMXQS010000003">
    <property type="protein sequence ID" value="MCO6049398.1"/>
    <property type="molecule type" value="Genomic_DNA"/>
</dbReference>